<keyword evidence="2" id="KW-1185">Reference proteome</keyword>
<reference evidence="1" key="1">
    <citation type="submission" date="2024-03" db="EMBL/GenBank/DDBJ databases">
        <title>WGS assembly of Saponaria officinalis var. Norfolk2.</title>
        <authorList>
            <person name="Jenkins J."/>
            <person name="Shu S."/>
            <person name="Grimwood J."/>
            <person name="Barry K."/>
            <person name="Goodstein D."/>
            <person name="Schmutz J."/>
            <person name="Leebens-Mack J."/>
            <person name="Osbourn A."/>
        </authorList>
    </citation>
    <scope>NUCLEOTIDE SEQUENCE [LARGE SCALE GENOMIC DNA]</scope>
    <source>
        <strain evidence="1">JIC</strain>
    </source>
</reference>
<accession>A0AAW1GXT9</accession>
<dbReference type="Proteomes" id="UP001443914">
    <property type="component" value="Unassembled WGS sequence"/>
</dbReference>
<dbReference type="AlphaFoldDB" id="A0AAW1GXT9"/>
<gene>
    <name evidence="1" type="ORF">RND81_13G094300</name>
</gene>
<dbReference type="EMBL" id="JBDFQZ010000013">
    <property type="protein sequence ID" value="KAK9668888.1"/>
    <property type="molecule type" value="Genomic_DNA"/>
</dbReference>
<proteinExistence type="predicted"/>
<sequence>MRLKLFKIHVEKKFDAVRRTVRKELKGYKIGNVRMISNRLDKLKIGLKKTRRDVKIVKMKRLCVKPMMMRWSRQSLLIMKTREEKKLEFVIDVLVKHVIKLRRRVRRLQKNLRRQCNPSRFS</sequence>
<evidence type="ECO:0000313" key="2">
    <source>
        <dbReference type="Proteomes" id="UP001443914"/>
    </source>
</evidence>
<comment type="caution">
    <text evidence="1">The sequence shown here is derived from an EMBL/GenBank/DDBJ whole genome shotgun (WGS) entry which is preliminary data.</text>
</comment>
<organism evidence="1 2">
    <name type="scientific">Saponaria officinalis</name>
    <name type="common">Common soapwort</name>
    <name type="synonym">Lychnis saponaria</name>
    <dbReference type="NCBI Taxonomy" id="3572"/>
    <lineage>
        <taxon>Eukaryota</taxon>
        <taxon>Viridiplantae</taxon>
        <taxon>Streptophyta</taxon>
        <taxon>Embryophyta</taxon>
        <taxon>Tracheophyta</taxon>
        <taxon>Spermatophyta</taxon>
        <taxon>Magnoliopsida</taxon>
        <taxon>eudicotyledons</taxon>
        <taxon>Gunneridae</taxon>
        <taxon>Pentapetalae</taxon>
        <taxon>Caryophyllales</taxon>
        <taxon>Caryophyllaceae</taxon>
        <taxon>Caryophylleae</taxon>
        <taxon>Saponaria</taxon>
    </lineage>
</organism>
<protein>
    <submittedName>
        <fullName evidence="1">Uncharacterized protein</fullName>
    </submittedName>
</protein>
<evidence type="ECO:0000313" key="1">
    <source>
        <dbReference type="EMBL" id="KAK9668888.1"/>
    </source>
</evidence>
<name>A0AAW1GXT9_SAPOF</name>